<keyword evidence="2" id="KW-1185">Reference proteome</keyword>
<proteinExistence type="predicted"/>
<comment type="caution">
    <text evidence="1">The sequence shown here is derived from an EMBL/GenBank/DDBJ whole genome shotgun (WGS) entry which is preliminary data.</text>
</comment>
<evidence type="ECO:0000313" key="1">
    <source>
        <dbReference type="EMBL" id="NJB67307.1"/>
    </source>
</evidence>
<accession>A0A846QJN2</accession>
<dbReference type="EMBL" id="JAATJA010000001">
    <property type="protein sequence ID" value="NJB67307.1"/>
    <property type="molecule type" value="Genomic_DNA"/>
</dbReference>
<evidence type="ECO:0000313" key="2">
    <source>
        <dbReference type="Proteomes" id="UP000580856"/>
    </source>
</evidence>
<reference evidence="1 2" key="1">
    <citation type="submission" date="2020-03" db="EMBL/GenBank/DDBJ databases">
        <title>Genomic Encyclopedia of Type Strains, Phase IV (KMG-IV): sequencing the most valuable type-strain genomes for metagenomic binning, comparative biology and taxonomic classification.</title>
        <authorList>
            <person name="Goeker M."/>
        </authorList>
    </citation>
    <scope>NUCLEOTIDE SEQUENCE [LARGE SCALE GENOMIC DNA]</scope>
    <source>
        <strain evidence="1 2">DSM 24233</strain>
    </source>
</reference>
<dbReference type="Proteomes" id="UP000580856">
    <property type="component" value="Unassembled WGS sequence"/>
</dbReference>
<sequence>MDSLLLLVLFVAVAIILNRWVLPKLGIHG</sequence>
<gene>
    <name evidence="1" type="ORF">GGQ74_000947</name>
</gene>
<dbReference type="AlphaFoldDB" id="A0A846QJN2"/>
<organism evidence="1 2">
    <name type="scientific">Desulfobaculum xiamenense</name>
    <dbReference type="NCBI Taxonomy" id="995050"/>
    <lineage>
        <taxon>Bacteria</taxon>
        <taxon>Pseudomonadati</taxon>
        <taxon>Thermodesulfobacteriota</taxon>
        <taxon>Desulfovibrionia</taxon>
        <taxon>Desulfovibrionales</taxon>
        <taxon>Desulfovibrionaceae</taxon>
        <taxon>Desulfobaculum</taxon>
    </lineage>
</organism>
<name>A0A846QJN2_9BACT</name>
<protein>
    <submittedName>
        <fullName evidence="1">Uncharacterized protein</fullName>
    </submittedName>
</protein>